<evidence type="ECO:0000259" key="1">
    <source>
        <dbReference type="Pfam" id="PF07238"/>
    </source>
</evidence>
<gene>
    <name evidence="2" type="ORF">RPR59_01455</name>
</gene>
<proteinExistence type="predicted"/>
<keyword evidence="3" id="KW-1185">Reference proteome</keyword>
<dbReference type="SUPFAM" id="SSF141371">
    <property type="entry name" value="PilZ domain-like"/>
    <property type="match status" value="1"/>
</dbReference>
<dbReference type="RefSeq" id="WP_313915927.1">
    <property type="nucleotide sequence ID" value="NZ_CP135076.1"/>
</dbReference>
<evidence type="ECO:0000313" key="2">
    <source>
        <dbReference type="EMBL" id="WNO53955.1"/>
    </source>
</evidence>
<protein>
    <submittedName>
        <fullName evidence="2">PilZ domain-containing protein</fullName>
    </submittedName>
</protein>
<organism evidence="2 3">
    <name type="scientific">Stakelama saccharophila</name>
    <dbReference type="NCBI Taxonomy" id="3075605"/>
    <lineage>
        <taxon>Bacteria</taxon>
        <taxon>Pseudomonadati</taxon>
        <taxon>Pseudomonadota</taxon>
        <taxon>Alphaproteobacteria</taxon>
        <taxon>Sphingomonadales</taxon>
        <taxon>Sphingomonadaceae</taxon>
        <taxon>Stakelama</taxon>
    </lineage>
</organism>
<dbReference type="InterPro" id="IPR009875">
    <property type="entry name" value="PilZ_domain"/>
</dbReference>
<feature type="domain" description="PilZ" evidence="1">
    <location>
        <begin position="13"/>
        <end position="99"/>
    </location>
</feature>
<dbReference type="Gene3D" id="2.40.10.220">
    <property type="entry name" value="predicted glycosyltransferase like domains"/>
    <property type="match status" value="1"/>
</dbReference>
<name>A0ABZ0B9I9_9SPHN</name>
<dbReference type="EMBL" id="CP135076">
    <property type="protein sequence ID" value="WNO53955.1"/>
    <property type="molecule type" value="Genomic_DNA"/>
</dbReference>
<reference evidence="2 3" key="1">
    <citation type="submission" date="2023-09" db="EMBL/GenBank/DDBJ databases">
        <authorList>
            <person name="Rey-Velasco X."/>
        </authorList>
    </citation>
    <scope>NUCLEOTIDE SEQUENCE [LARGE SCALE GENOMIC DNA]</scope>
    <source>
        <strain evidence="2 3">W311</strain>
    </source>
</reference>
<evidence type="ECO:0000313" key="3">
    <source>
        <dbReference type="Proteomes" id="UP001302249"/>
    </source>
</evidence>
<accession>A0ABZ0B9I9</accession>
<dbReference type="Proteomes" id="UP001302249">
    <property type="component" value="Chromosome"/>
</dbReference>
<dbReference type="Pfam" id="PF07238">
    <property type="entry name" value="PilZ"/>
    <property type="match status" value="1"/>
</dbReference>
<sequence>MTQYRPVGPALVEQRRAPRHPVFVTRATTRRHKQEAVEARLCDLSAYGCRLAGDDQPDGERLWLRFEGSMPVAATAVWSRDGMVGCRFDEPIDRKLVRALTLTVD</sequence>